<dbReference type="CDD" id="cd14750">
    <property type="entry name" value="PBP2_TMBP"/>
    <property type="match status" value="1"/>
</dbReference>
<evidence type="ECO:0000256" key="4">
    <source>
        <dbReference type="SAM" id="SignalP"/>
    </source>
</evidence>
<sequence>MLITRGQRWLASLLALSALPLAGCAGYPVVHQVGEQAPRAELARTDTTGARGEVTICGVRDTGLWETFTADFNADHPGLEIHYIEIGQDTDETRTQAIQRLQGGSRQCDIFLTDVTWTSEWAAQGWLLDHSALVEQHRADLIPSTLDTVEYDERYWAVPFYTNAGLLFYRDDRVPRPTTWRQVYARAGQNELNRVEMQAKQYEGLTVNFLEMLYSAGGSVLDSEGNITIDSPQTREVLRLMAHGLDTGAVDRASLTYNEDNARRAYESGVAGYLRQWPSAHELISQTDAGPVTGVSSLPAFDEDGEPAAVLGGWNLAIAATSDNIAGAAEVIDYATTAEMQKKLVLEHTQAPVFAAVYDDPQVRAKIPFIRELKQSVFNARSRPKSPVYTQISRAIYDNVYEVVSGRTDVESGVREMSKDIRTAQETF</sequence>
<feature type="signal peptide" evidence="4">
    <location>
        <begin position="1"/>
        <end position="25"/>
    </location>
</feature>
<dbReference type="RefSeq" id="WP_344137444.1">
    <property type="nucleotide sequence ID" value="NZ_BAAARA010000024.1"/>
</dbReference>
<dbReference type="PANTHER" id="PTHR30061:SF50">
    <property type="entry name" value="MALTOSE_MALTODEXTRIN-BINDING PERIPLASMIC PROTEIN"/>
    <property type="match status" value="1"/>
</dbReference>
<evidence type="ECO:0000256" key="1">
    <source>
        <dbReference type="ARBA" id="ARBA00008520"/>
    </source>
</evidence>
<keyword evidence="2" id="KW-0813">Transport</keyword>
<name>A0ABP5TW34_9PSEU</name>
<organism evidence="5 6">
    <name type="scientific">Saccharopolyspora halophila</name>
    <dbReference type="NCBI Taxonomy" id="405551"/>
    <lineage>
        <taxon>Bacteria</taxon>
        <taxon>Bacillati</taxon>
        <taxon>Actinomycetota</taxon>
        <taxon>Actinomycetes</taxon>
        <taxon>Pseudonocardiales</taxon>
        <taxon>Pseudonocardiaceae</taxon>
        <taxon>Saccharopolyspora</taxon>
    </lineage>
</organism>
<dbReference type="PANTHER" id="PTHR30061">
    <property type="entry name" value="MALTOSE-BINDING PERIPLASMIC PROTEIN"/>
    <property type="match status" value="1"/>
</dbReference>
<keyword evidence="3 4" id="KW-0732">Signal</keyword>
<proteinExistence type="inferred from homology"/>
<evidence type="ECO:0000256" key="3">
    <source>
        <dbReference type="ARBA" id="ARBA00022729"/>
    </source>
</evidence>
<comment type="similarity">
    <text evidence="1">Belongs to the bacterial solute-binding protein 1 family.</text>
</comment>
<dbReference type="Gene3D" id="3.40.190.10">
    <property type="entry name" value="Periplasmic binding protein-like II"/>
    <property type="match status" value="2"/>
</dbReference>
<dbReference type="SUPFAM" id="SSF53850">
    <property type="entry name" value="Periplasmic binding protein-like II"/>
    <property type="match status" value="1"/>
</dbReference>
<evidence type="ECO:0000313" key="6">
    <source>
        <dbReference type="Proteomes" id="UP001501218"/>
    </source>
</evidence>
<dbReference type="Proteomes" id="UP001501218">
    <property type="component" value="Unassembled WGS sequence"/>
</dbReference>
<keyword evidence="6" id="KW-1185">Reference proteome</keyword>
<evidence type="ECO:0000256" key="2">
    <source>
        <dbReference type="ARBA" id="ARBA00022448"/>
    </source>
</evidence>
<comment type="caution">
    <text evidence="5">The sequence shown here is derived from an EMBL/GenBank/DDBJ whole genome shotgun (WGS) entry which is preliminary data.</text>
</comment>
<gene>
    <name evidence="5" type="ORF">GCM10009854_47890</name>
</gene>
<evidence type="ECO:0000313" key="5">
    <source>
        <dbReference type="EMBL" id="GAA2362667.1"/>
    </source>
</evidence>
<dbReference type="InterPro" id="IPR006059">
    <property type="entry name" value="SBP"/>
</dbReference>
<dbReference type="EMBL" id="BAAARA010000024">
    <property type="protein sequence ID" value="GAA2362667.1"/>
    <property type="molecule type" value="Genomic_DNA"/>
</dbReference>
<dbReference type="Pfam" id="PF01547">
    <property type="entry name" value="SBP_bac_1"/>
    <property type="match status" value="1"/>
</dbReference>
<feature type="chain" id="PRO_5045478775" evidence="4">
    <location>
        <begin position="26"/>
        <end position="428"/>
    </location>
</feature>
<protein>
    <submittedName>
        <fullName evidence="5">ABC transporter substrate-binding protein</fullName>
    </submittedName>
</protein>
<reference evidence="6" key="1">
    <citation type="journal article" date="2019" name="Int. J. Syst. Evol. Microbiol.">
        <title>The Global Catalogue of Microorganisms (GCM) 10K type strain sequencing project: providing services to taxonomists for standard genome sequencing and annotation.</title>
        <authorList>
            <consortium name="The Broad Institute Genomics Platform"/>
            <consortium name="The Broad Institute Genome Sequencing Center for Infectious Disease"/>
            <person name="Wu L."/>
            <person name="Ma J."/>
        </authorList>
    </citation>
    <scope>NUCLEOTIDE SEQUENCE [LARGE SCALE GENOMIC DNA]</scope>
    <source>
        <strain evidence="6">JCM 16221</strain>
    </source>
</reference>
<accession>A0ABP5TW34</accession>